<evidence type="ECO:0000256" key="5">
    <source>
        <dbReference type="ARBA" id="ARBA00023128"/>
    </source>
</evidence>
<protein>
    <recommendedName>
        <fullName evidence="3">Altered inheritance of mitochondria protein 23, mitochondrial</fullName>
    </recommendedName>
</protein>
<dbReference type="EMBL" id="KV453917">
    <property type="protein sequence ID" value="ODV76890.1"/>
    <property type="molecule type" value="Genomic_DNA"/>
</dbReference>
<proteinExistence type="inferred from homology"/>
<dbReference type="GO" id="GO:0005739">
    <property type="term" value="C:mitochondrion"/>
    <property type="evidence" value="ECO:0007669"/>
    <property type="project" value="UniProtKB-SubCell"/>
</dbReference>
<name>A0A1E4SBI0_9ASCO</name>
<evidence type="ECO:0000256" key="1">
    <source>
        <dbReference type="ARBA" id="ARBA00004173"/>
    </source>
</evidence>
<feature type="region of interest" description="Disordered" evidence="6">
    <location>
        <begin position="63"/>
        <end position="99"/>
    </location>
</feature>
<feature type="region of interest" description="Disordered" evidence="6">
    <location>
        <begin position="347"/>
        <end position="382"/>
    </location>
</feature>
<dbReference type="GeneID" id="30985434"/>
<evidence type="ECO:0000256" key="3">
    <source>
        <dbReference type="ARBA" id="ARBA00013994"/>
    </source>
</evidence>
<feature type="compositionally biased region" description="Basic and acidic residues" evidence="6">
    <location>
        <begin position="89"/>
        <end position="99"/>
    </location>
</feature>
<feature type="compositionally biased region" description="Basic and acidic residues" evidence="6">
    <location>
        <begin position="347"/>
        <end position="361"/>
    </location>
</feature>
<dbReference type="Pfam" id="PF14877">
    <property type="entry name" value="mIF3"/>
    <property type="match status" value="1"/>
</dbReference>
<keyword evidence="8" id="KW-1185">Reference proteome</keyword>
<sequence>MLRVIATRNCAARQLHSSCLLRKPLDFATSETTRSKSKPFSLDNVFIDKAATNGDKSNRFATMFRNDDKPRPKNNAGPRGGSYSGNRFNKADAKKHDVERKPHRRIVRFEFNTGTLQSQTALKALISKVHEQNSHYKVKYVDPESSRVVSKFLVDITNNLDLKQHGLSLIVKEGDLPMLKRVKVEEMVKNYSQQLALEKENELLQKGSIVAQKVVKQRLRAEKKKSAAKTLTLFWKISIGDLRNQKKLEIERKLSKGEKFTLYLKSKLHFVEEVEDGEVEETAPHRSENILHSNKFKDEQELNIELKRRQMIYEGLVSILDDLPCTYKVEGKSETRYIISIAPKETESPKAVEAKDSDKELKKQKKLMKQREREQKSKPKTKVEDLDSLYSFKLDD</sequence>
<evidence type="ECO:0000256" key="4">
    <source>
        <dbReference type="ARBA" id="ARBA00022946"/>
    </source>
</evidence>
<dbReference type="AlphaFoldDB" id="A0A1E4SBI0"/>
<dbReference type="InterPro" id="IPR029427">
    <property type="entry name" value="AIM23"/>
</dbReference>
<reference evidence="8" key="1">
    <citation type="submission" date="2016-05" db="EMBL/GenBank/DDBJ databases">
        <title>Comparative genomics of biotechnologically important yeasts.</title>
        <authorList>
            <consortium name="DOE Joint Genome Institute"/>
            <person name="Riley R."/>
            <person name="Haridas S."/>
            <person name="Wolfe K.H."/>
            <person name="Lopes M.R."/>
            <person name="Hittinger C.T."/>
            <person name="Goker M."/>
            <person name="Salamov A."/>
            <person name="Wisecaver J."/>
            <person name="Long T.M."/>
            <person name="Aerts A.L."/>
            <person name="Barry K."/>
            <person name="Choi C."/>
            <person name="Clum A."/>
            <person name="Coughlan A.Y."/>
            <person name="Deshpande S."/>
            <person name="Douglass A.P."/>
            <person name="Hanson S.J."/>
            <person name="Klenk H.-P."/>
            <person name="Labutti K."/>
            <person name="Lapidus A."/>
            <person name="Lindquist E."/>
            <person name="Lipzen A."/>
            <person name="Meier-Kolthoff J.P."/>
            <person name="Ohm R.A."/>
            <person name="Otillar R.P."/>
            <person name="Pangilinan J."/>
            <person name="Peng Y."/>
            <person name="Rokas A."/>
            <person name="Rosa C.A."/>
            <person name="Scheuner C."/>
            <person name="Sibirny A.A."/>
            <person name="Slot J.C."/>
            <person name="Stielow J.B."/>
            <person name="Sun H."/>
            <person name="Kurtzman C.P."/>
            <person name="Blackwell M."/>
            <person name="Grigoriev I.V."/>
            <person name="Jeffries T.W."/>
        </authorList>
    </citation>
    <scope>NUCLEOTIDE SEQUENCE [LARGE SCALE GENOMIC DNA]</scope>
    <source>
        <strain evidence="8">NRRL Y-17324</strain>
    </source>
</reference>
<evidence type="ECO:0000313" key="7">
    <source>
        <dbReference type="EMBL" id="ODV76890.1"/>
    </source>
</evidence>
<organism evidence="7 8">
    <name type="scientific">Suhomyces tanzawaensis NRRL Y-17324</name>
    <dbReference type="NCBI Taxonomy" id="984487"/>
    <lineage>
        <taxon>Eukaryota</taxon>
        <taxon>Fungi</taxon>
        <taxon>Dikarya</taxon>
        <taxon>Ascomycota</taxon>
        <taxon>Saccharomycotina</taxon>
        <taxon>Pichiomycetes</taxon>
        <taxon>Debaryomycetaceae</taxon>
        <taxon>Suhomyces</taxon>
    </lineage>
</organism>
<accession>A0A1E4SBI0</accession>
<dbReference type="Proteomes" id="UP000094285">
    <property type="component" value="Unassembled WGS sequence"/>
</dbReference>
<evidence type="ECO:0000256" key="6">
    <source>
        <dbReference type="SAM" id="MobiDB-lite"/>
    </source>
</evidence>
<comment type="similarity">
    <text evidence="2">Belongs to the AIM23 family.</text>
</comment>
<keyword evidence="4" id="KW-0809">Transit peptide</keyword>
<gene>
    <name evidence="7" type="ORF">CANTADRAFT_8469</name>
</gene>
<keyword evidence="5" id="KW-0496">Mitochondrion</keyword>
<evidence type="ECO:0000256" key="2">
    <source>
        <dbReference type="ARBA" id="ARBA00008476"/>
    </source>
</evidence>
<dbReference type="RefSeq" id="XP_020062012.1">
    <property type="nucleotide sequence ID" value="XM_020211298.1"/>
</dbReference>
<evidence type="ECO:0000313" key="8">
    <source>
        <dbReference type="Proteomes" id="UP000094285"/>
    </source>
</evidence>
<comment type="subcellular location">
    <subcellularLocation>
        <location evidence="1">Mitochondrion</location>
    </subcellularLocation>
</comment>
<feature type="compositionally biased region" description="Basic and acidic residues" evidence="6">
    <location>
        <begin position="369"/>
        <end position="382"/>
    </location>
</feature>
<dbReference type="OrthoDB" id="3996489at2759"/>